<evidence type="ECO:0000256" key="1">
    <source>
        <dbReference type="ARBA" id="ARBA00004173"/>
    </source>
</evidence>
<dbReference type="OMA" id="QYCKREN"/>
<dbReference type="InterPro" id="IPR024621">
    <property type="entry name" value="Mba1"/>
</dbReference>
<evidence type="ECO:0000256" key="2">
    <source>
        <dbReference type="ARBA" id="ARBA00022946"/>
    </source>
</evidence>
<sequence>MNSSIRRTVSSASRSVVFQWPSKCSYRPFSQSSSRAAMTAPKVMMPKAPAQMSMKTRLNDTMSGINRDMIPDDIGLLPGTFIRPVWKNLPSVFQDPKMRWRMEWMHWKSKVMNFVSLFTYCKYMNKKMPMRLRERKKKAIELHKEMYTQFASGNVAALQKLCCQGLFQTFAARISRRPPSSPELVWKLHKYLRFPSSMSITGARVVSDRAAALPGASGMGIRQVVVRIQSRQSLITPSAPVSRLGEKQIQELENQQQEKQRDCTEYIVLQRLMWGGKDGDWKVWGLTEETTVEDLETNPMFAQGLTMKDRIEMLSSR</sequence>
<gene>
    <name evidence="5" type="ORF">MCYG_08084</name>
</gene>
<organism evidence="5 6">
    <name type="scientific">Arthroderma otae (strain ATCC MYA-4605 / CBS 113480)</name>
    <name type="common">Microsporum canis</name>
    <dbReference type="NCBI Taxonomy" id="554155"/>
    <lineage>
        <taxon>Eukaryota</taxon>
        <taxon>Fungi</taxon>
        <taxon>Dikarya</taxon>
        <taxon>Ascomycota</taxon>
        <taxon>Pezizomycotina</taxon>
        <taxon>Eurotiomycetes</taxon>
        <taxon>Eurotiomycetidae</taxon>
        <taxon>Onygenales</taxon>
        <taxon>Arthrodermataceae</taxon>
        <taxon>Microsporum</taxon>
    </lineage>
</organism>
<keyword evidence="4" id="KW-0175">Coiled coil</keyword>
<evidence type="ECO:0000256" key="3">
    <source>
        <dbReference type="ARBA" id="ARBA00023128"/>
    </source>
</evidence>
<dbReference type="EMBL" id="DS995708">
    <property type="protein sequence ID" value="EEQ35265.1"/>
    <property type="molecule type" value="Genomic_DNA"/>
</dbReference>
<dbReference type="GO" id="GO:0032979">
    <property type="term" value="P:protein insertion into mitochondrial inner membrane from matrix"/>
    <property type="evidence" value="ECO:0007669"/>
    <property type="project" value="InterPro"/>
</dbReference>
<evidence type="ECO:0000256" key="4">
    <source>
        <dbReference type="SAM" id="Coils"/>
    </source>
</evidence>
<keyword evidence="3" id="KW-0496">Mitochondrion</keyword>
<dbReference type="Proteomes" id="UP000002035">
    <property type="component" value="Unassembled WGS sequence"/>
</dbReference>
<dbReference type="VEuPathDB" id="FungiDB:MCYG_08084"/>
<evidence type="ECO:0000313" key="5">
    <source>
        <dbReference type="EMBL" id="EEQ35265.1"/>
    </source>
</evidence>
<name>C5FZG2_ARTOC</name>
<reference evidence="6" key="1">
    <citation type="journal article" date="2012" name="MBio">
        <title>Comparative genome analysis of Trichophyton rubrum and related dermatophytes reveals candidate genes involved in infection.</title>
        <authorList>
            <person name="Martinez D.A."/>
            <person name="Oliver B.G."/>
            <person name="Graeser Y."/>
            <person name="Goldberg J.M."/>
            <person name="Li W."/>
            <person name="Martinez-Rossi N.M."/>
            <person name="Monod M."/>
            <person name="Shelest E."/>
            <person name="Barton R.C."/>
            <person name="Birch E."/>
            <person name="Brakhage A.A."/>
            <person name="Chen Z."/>
            <person name="Gurr S.J."/>
            <person name="Heiman D."/>
            <person name="Heitman J."/>
            <person name="Kosti I."/>
            <person name="Rossi A."/>
            <person name="Saif S."/>
            <person name="Samalova M."/>
            <person name="Saunders C.W."/>
            <person name="Shea T."/>
            <person name="Summerbell R.C."/>
            <person name="Xu J."/>
            <person name="Young S."/>
            <person name="Zeng Q."/>
            <person name="Birren B.W."/>
            <person name="Cuomo C.A."/>
            <person name="White T.C."/>
        </authorList>
    </citation>
    <scope>NUCLEOTIDE SEQUENCE [LARGE SCALE GENOMIC DNA]</scope>
    <source>
        <strain evidence="6">ATCC MYA-4605 / CBS 113480</strain>
    </source>
</reference>
<feature type="coiled-coil region" evidence="4">
    <location>
        <begin position="242"/>
        <end position="269"/>
    </location>
</feature>
<dbReference type="Pfam" id="PF07961">
    <property type="entry name" value="MBA1"/>
    <property type="match status" value="1"/>
</dbReference>
<protein>
    <recommendedName>
        <fullName evidence="7">Tim44-like domain-containing protein</fullName>
    </recommendedName>
</protein>
<dbReference type="GO" id="GO:0005743">
    <property type="term" value="C:mitochondrial inner membrane"/>
    <property type="evidence" value="ECO:0007669"/>
    <property type="project" value="InterPro"/>
</dbReference>
<evidence type="ECO:0008006" key="7">
    <source>
        <dbReference type="Google" id="ProtNLM"/>
    </source>
</evidence>
<dbReference type="HOGENOM" id="CLU_055139_1_1_1"/>
<comment type="subcellular location">
    <subcellularLocation>
        <location evidence="1">Mitochondrion</location>
    </subcellularLocation>
</comment>
<evidence type="ECO:0000313" key="6">
    <source>
        <dbReference type="Proteomes" id="UP000002035"/>
    </source>
</evidence>
<dbReference type="OrthoDB" id="19619at2759"/>
<dbReference type="PANTHER" id="PTHR28554">
    <property type="entry name" value="39S RIBOSOMAL PROTEIN L45, MITOCHONDRIAL"/>
    <property type="match status" value="1"/>
</dbReference>
<dbReference type="Gene3D" id="3.10.450.240">
    <property type="match status" value="1"/>
</dbReference>
<dbReference type="InterPro" id="IPR051975">
    <property type="entry name" value="mtLSU_mL45"/>
</dbReference>
<dbReference type="RefSeq" id="XP_002843001.1">
    <property type="nucleotide sequence ID" value="XM_002842955.1"/>
</dbReference>
<proteinExistence type="predicted"/>
<keyword evidence="2" id="KW-0809">Transit peptide</keyword>
<dbReference type="AlphaFoldDB" id="C5FZG2"/>
<dbReference type="eggNOG" id="ENOG502SAX9">
    <property type="taxonomic scope" value="Eukaryota"/>
</dbReference>
<dbReference type="PANTHER" id="PTHR28554:SF1">
    <property type="entry name" value="LARGE RIBOSOMAL SUBUNIT PROTEIN ML45"/>
    <property type="match status" value="1"/>
</dbReference>
<dbReference type="GeneID" id="9227367"/>
<accession>C5FZG2</accession>
<keyword evidence="6" id="KW-1185">Reference proteome</keyword>